<dbReference type="SUPFAM" id="SSF53756">
    <property type="entry name" value="UDP-Glycosyltransferase/glycogen phosphorylase"/>
    <property type="match status" value="1"/>
</dbReference>
<dbReference type="Pfam" id="PF04101">
    <property type="entry name" value="Glyco_tran_28_C"/>
    <property type="match status" value="1"/>
</dbReference>
<evidence type="ECO:0000259" key="1">
    <source>
        <dbReference type="Pfam" id="PF04101"/>
    </source>
</evidence>
<dbReference type="Proteomes" id="UP001324533">
    <property type="component" value="Chromosome"/>
</dbReference>
<dbReference type="EMBL" id="CP139779">
    <property type="protein sequence ID" value="WQB69820.1"/>
    <property type="molecule type" value="Genomic_DNA"/>
</dbReference>
<proteinExistence type="predicted"/>
<organism evidence="2 3">
    <name type="scientific">Microbacterium invictum</name>
    <dbReference type="NCBI Taxonomy" id="515415"/>
    <lineage>
        <taxon>Bacteria</taxon>
        <taxon>Bacillati</taxon>
        <taxon>Actinomycetota</taxon>
        <taxon>Actinomycetes</taxon>
        <taxon>Micrococcales</taxon>
        <taxon>Microbacteriaceae</taxon>
        <taxon>Microbacterium</taxon>
    </lineage>
</organism>
<gene>
    <name evidence="2" type="ORF">T9R20_14125</name>
</gene>
<dbReference type="RefSeq" id="WP_322409946.1">
    <property type="nucleotide sequence ID" value="NZ_CP139779.1"/>
</dbReference>
<dbReference type="InterPro" id="IPR007235">
    <property type="entry name" value="Glyco_trans_28_C"/>
</dbReference>
<accession>A0ABZ0V872</accession>
<keyword evidence="3" id="KW-1185">Reference proteome</keyword>
<sequence>MVTLPYIGPRDLKGTVAALPTLRSLLAKEKFDVAISTGAAVATAALPLAVLHGIRSLYVESVCRLDGPSTTGRLLRFVPKVELHTPAPGWAGGRWKRTDSILDDFRSVPRENSQRPRKVFVTLGTIRGYRFDSVVDAMLASGYANDETVWQLGDTRRTDDLPGTVVDYLGPQEFRRAAADADVVVTHAGVGTMMELLTMGIYPVQAIRRASRGEHVDDHQTEIADLVNRQDLGRAVEGPGLTGEVIEWAATRRIVDDLHTSTTNEPSEKADNANS</sequence>
<evidence type="ECO:0000313" key="3">
    <source>
        <dbReference type="Proteomes" id="UP001324533"/>
    </source>
</evidence>
<feature type="domain" description="Glycosyl transferase family 28 C-terminal" evidence="1">
    <location>
        <begin position="175"/>
        <end position="226"/>
    </location>
</feature>
<protein>
    <submittedName>
        <fullName evidence="2">Glycosyltransferase</fullName>
    </submittedName>
</protein>
<name>A0ABZ0V872_9MICO</name>
<dbReference type="Gene3D" id="3.40.50.2000">
    <property type="entry name" value="Glycogen Phosphorylase B"/>
    <property type="match status" value="1"/>
</dbReference>
<reference evidence="2 3" key="1">
    <citation type="submission" date="2023-06" db="EMBL/GenBank/DDBJ databases">
        <title>Rock-solubilizing bacteria, Microbacterium invictum, promotes re-establishment of vegetation in rocky wasteland by accelerating rock bio-weathering and reshaping soil bacterial community.</title>
        <authorList>
            <person name="Liu C."/>
        </authorList>
    </citation>
    <scope>NUCLEOTIDE SEQUENCE [LARGE SCALE GENOMIC DNA]</scope>
    <source>
        <strain evidence="2 3">X-18</strain>
    </source>
</reference>
<evidence type="ECO:0000313" key="2">
    <source>
        <dbReference type="EMBL" id="WQB69820.1"/>
    </source>
</evidence>